<dbReference type="Pfam" id="PF03222">
    <property type="entry name" value="Trp_Tyr_perm"/>
    <property type="match status" value="1"/>
</dbReference>
<feature type="transmembrane region" description="Helical" evidence="8">
    <location>
        <begin position="353"/>
        <end position="376"/>
    </location>
</feature>
<comment type="caution">
    <text evidence="9">The sequence shown here is derived from an EMBL/GenBank/DDBJ whole genome shotgun (WGS) entry which is preliminary data.</text>
</comment>
<evidence type="ECO:0000256" key="2">
    <source>
        <dbReference type="ARBA" id="ARBA00022448"/>
    </source>
</evidence>
<proteinExistence type="predicted"/>
<feature type="transmembrane region" description="Helical" evidence="8">
    <location>
        <begin position="310"/>
        <end position="333"/>
    </location>
</feature>
<keyword evidence="10" id="KW-1185">Reference proteome</keyword>
<feature type="transmembrane region" description="Helical" evidence="8">
    <location>
        <begin position="477"/>
        <end position="497"/>
    </location>
</feature>
<evidence type="ECO:0008006" key="11">
    <source>
        <dbReference type="Google" id="ProtNLM"/>
    </source>
</evidence>
<evidence type="ECO:0000256" key="3">
    <source>
        <dbReference type="ARBA" id="ARBA00022475"/>
    </source>
</evidence>
<dbReference type="GO" id="GO:0003333">
    <property type="term" value="P:amino acid transmembrane transport"/>
    <property type="evidence" value="ECO:0007669"/>
    <property type="project" value="InterPro"/>
</dbReference>
<evidence type="ECO:0000256" key="7">
    <source>
        <dbReference type="ARBA" id="ARBA00023136"/>
    </source>
</evidence>
<dbReference type="GO" id="GO:0005886">
    <property type="term" value="C:plasma membrane"/>
    <property type="evidence" value="ECO:0007669"/>
    <property type="project" value="UniProtKB-SubCell"/>
</dbReference>
<comment type="subcellular location">
    <subcellularLocation>
        <location evidence="1">Cell inner membrane</location>
        <topology evidence="1">Multi-pass membrane protein</topology>
    </subcellularLocation>
</comment>
<accession>A0AAP0G6U7</accession>
<feature type="transmembrane region" description="Helical" evidence="8">
    <location>
        <begin position="125"/>
        <end position="144"/>
    </location>
</feature>
<organism evidence="9 10">
    <name type="scientific">Platanthera zijinensis</name>
    <dbReference type="NCBI Taxonomy" id="2320716"/>
    <lineage>
        <taxon>Eukaryota</taxon>
        <taxon>Viridiplantae</taxon>
        <taxon>Streptophyta</taxon>
        <taxon>Embryophyta</taxon>
        <taxon>Tracheophyta</taxon>
        <taxon>Spermatophyta</taxon>
        <taxon>Magnoliopsida</taxon>
        <taxon>Liliopsida</taxon>
        <taxon>Asparagales</taxon>
        <taxon>Orchidaceae</taxon>
        <taxon>Orchidoideae</taxon>
        <taxon>Orchideae</taxon>
        <taxon>Orchidinae</taxon>
        <taxon>Platanthera</taxon>
    </lineage>
</organism>
<reference evidence="9 10" key="1">
    <citation type="journal article" date="2022" name="Nat. Plants">
        <title>Genomes of leafy and leafless Platanthera orchids illuminate the evolution of mycoheterotrophy.</title>
        <authorList>
            <person name="Li M.H."/>
            <person name="Liu K.W."/>
            <person name="Li Z."/>
            <person name="Lu H.C."/>
            <person name="Ye Q.L."/>
            <person name="Zhang D."/>
            <person name="Wang J.Y."/>
            <person name="Li Y.F."/>
            <person name="Zhong Z.M."/>
            <person name="Liu X."/>
            <person name="Yu X."/>
            <person name="Liu D.K."/>
            <person name="Tu X.D."/>
            <person name="Liu B."/>
            <person name="Hao Y."/>
            <person name="Liao X.Y."/>
            <person name="Jiang Y.T."/>
            <person name="Sun W.H."/>
            <person name="Chen J."/>
            <person name="Chen Y.Q."/>
            <person name="Ai Y."/>
            <person name="Zhai J.W."/>
            <person name="Wu S.S."/>
            <person name="Zhou Z."/>
            <person name="Hsiao Y.Y."/>
            <person name="Wu W.L."/>
            <person name="Chen Y.Y."/>
            <person name="Lin Y.F."/>
            <person name="Hsu J.L."/>
            <person name="Li C.Y."/>
            <person name="Wang Z.W."/>
            <person name="Zhao X."/>
            <person name="Zhong W.Y."/>
            <person name="Ma X.K."/>
            <person name="Ma L."/>
            <person name="Huang J."/>
            <person name="Chen G.Z."/>
            <person name="Huang M.Z."/>
            <person name="Huang L."/>
            <person name="Peng D.H."/>
            <person name="Luo Y.B."/>
            <person name="Zou S.Q."/>
            <person name="Chen S.P."/>
            <person name="Lan S."/>
            <person name="Tsai W.C."/>
            <person name="Van de Peer Y."/>
            <person name="Liu Z.J."/>
        </authorList>
    </citation>
    <scope>NUCLEOTIDE SEQUENCE [LARGE SCALE GENOMIC DNA]</scope>
    <source>
        <strain evidence="9">Lor287</strain>
    </source>
</reference>
<evidence type="ECO:0000313" key="10">
    <source>
        <dbReference type="Proteomes" id="UP001418222"/>
    </source>
</evidence>
<dbReference type="PANTHER" id="PTHR47715:SF1">
    <property type="entry name" value="TRYPTOPHAN_TYROSINE PERMEASE"/>
    <property type="match status" value="1"/>
</dbReference>
<feature type="transmembrane region" description="Helical" evidence="8">
    <location>
        <begin position="206"/>
        <end position="227"/>
    </location>
</feature>
<evidence type="ECO:0000256" key="8">
    <source>
        <dbReference type="SAM" id="Phobius"/>
    </source>
</evidence>
<keyword evidence="5 8" id="KW-0812">Transmembrane</keyword>
<dbReference type="Gene3D" id="1.20.1740.10">
    <property type="entry name" value="Amino acid/polyamine transporter I"/>
    <property type="match status" value="1"/>
</dbReference>
<name>A0AAP0G6U7_9ASPA</name>
<feature type="transmembrane region" description="Helical" evidence="8">
    <location>
        <begin position="275"/>
        <end position="298"/>
    </location>
</feature>
<gene>
    <name evidence="9" type="ORF">KSP39_PZI010455</name>
</gene>
<evidence type="ECO:0000256" key="6">
    <source>
        <dbReference type="ARBA" id="ARBA00022989"/>
    </source>
</evidence>
<evidence type="ECO:0000256" key="5">
    <source>
        <dbReference type="ARBA" id="ARBA00022692"/>
    </source>
</evidence>
<feature type="transmembrane region" description="Helical" evidence="8">
    <location>
        <begin position="239"/>
        <end position="263"/>
    </location>
</feature>
<keyword evidence="6 8" id="KW-1133">Transmembrane helix</keyword>
<feature type="transmembrane region" description="Helical" evidence="8">
    <location>
        <begin position="450"/>
        <end position="471"/>
    </location>
</feature>
<protein>
    <recommendedName>
        <fullName evidence="11">Tyrosine-specific transport protein</fullName>
    </recommendedName>
</protein>
<dbReference type="PANTHER" id="PTHR47715">
    <property type="entry name" value="TRYPTOPHAN/TYROSINE PERMEASE"/>
    <property type="match status" value="1"/>
</dbReference>
<keyword evidence="2" id="KW-0813">Transport</keyword>
<dbReference type="EMBL" id="JBBWWQ010000008">
    <property type="protein sequence ID" value="KAK8941009.1"/>
    <property type="molecule type" value="Genomic_DNA"/>
</dbReference>
<evidence type="ECO:0000256" key="4">
    <source>
        <dbReference type="ARBA" id="ARBA00022519"/>
    </source>
</evidence>
<keyword evidence="3" id="KW-1003">Cell membrane</keyword>
<keyword evidence="7 8" id="KW-0472">Membrane</keyword>
<feature type="transmembrane region" description="Helical" evidence="8">
    <location>
        <begin position="94"/>
        <end position="113"/>
    </location>
</feature>
<evidence type="ECO:0000313" key="9">
    <source>
        <dbReference type="EMBL" id="KAK8941009.1"/>
    </source>
</evidence>
<keyword evidence="4" id="KW-0997">Cell inner membrane</keyword>
<dbReference type="AlphaFoldDB" id="A0AAP0G6U7"/>
<dbReference type="InterPro" id="IPR018227">
    <property type="entry name" value="Amino_acid_transport_2"/>
</dbReference>
<feature type="transmembrane region" description="Helical" evidence="8">
    <location>
        <begin position="176"/>
        <end position="200"/>
    </location>
</feature>
<dbReference type="Proteomes" id="UP001418222">
    <property type="component" value="Unassembled WGS sequence"/>
</dbReference>
<sequence>MVISSPPLNSPGILPPHLLHRRTLFPPCQSSPLLILHCPSKHYLTFIKNRLPNSSSSSNSSTCRALNDPIPSPLTSSFIEQPDAGEVFEDRSSFWGAVSLIIGTAVGPGMLGLPSATIRSGPFPSTISIILSWIYVISSIILVAELSFDAMEEDGVDEVSFTALASRSLGPTFGSFVSIVYACLSFSLLIACVSGIGSLLSQCFHAMNPIVANALFPSFVGIVIGIFPFRVIDFSNRLLCALMLVSISVLVATGLSIGVNNLLSSFAFVSWRPEAILPSIPVTVLTLGFHVITPYICKLLRHSVYQARKAILYGGFVPLTMVLSWNVAVLGLAGGGRSTFQDPIELLLSVNHIALPAVRGFAFAALATSLIGYALCFPKHLLDTVRLVSQRLKWKKVEGVISLSKKSDEAPVMATAGEVSFDGFDSEKYHNALMGDSSCSVLSDDTWNNIFVTWVVLIVPIFISSFFKTAFAKALNFAGIYANCFLFGVLPPVMAWISRSRKRYSVRLVARSALEFAESAVLRGLVADIDIPSLARWWFGERDWFDQVHAD</sequence>
<evidence type="ECO:0000256" key="1">
    <source>
        <dbReference type="ARBA" id="ARBA00004429"/>
    </source>
</evidence>